<name>G4TZC9_SERID</name>
<feature type="compositionally biased region" description="Polar residues" evidence="1">
    <location>
        <begin position="1"/>
        <end position="10"/>
    </location>
</feature>
<dbReference type="InParanoid" id="G4TZC9"/>
<feature type="compositionally biased region" description="Polar residues" evidence="1">
    <location>
        <begin position="60"/>
        <end position="73"/>
    </location>
</feature>
<organism evidence="2 3">
    <name type="scientific">Serendipita indica (strain DSM 11827)</name>
    <name type="common">Root endophyte fungus</name>
    <name type="synonym">Piriformospora indica</name>
    <dbReference type="NCBI Taxonomy" id="1109443"/>
    <lineage>
        <taxon>Eukaryota</taxon>
        <taxon>Fungi</taxon>
        <taxon>Dikarya</taxon>
        <taxon>Basidiomycota</taxon>
        <taxon>Agaricomycotina</taxon>
        <taxon>Agaricomycetes</taxon>
        <taxon>Sebacinales</taxon>
        <taxon>Serendipitaceae</taxon>
        <taxon>Serendipita</taxon>
    </lineage>
</organism>
<feature type="region of interest" description="Disordered" evidence="1">
    <location>
        <begin position="60"/>
        <end position="94"/>
    </location>
</feature>
<feature type="compositionally biased region" description="Basic and acidic residues" evidence="1">
    <location>
        <begin position="83"/>
        <end position="94"/>
    </location>
</feature>
<dbReference type="AlphaFoldDB" id="G4TZC9"/>
<evidence type="ECO:0000313" key="2">
    <source>
        <dbReference type="EMBL" id="CCA76672.1"/>
    </source>
</evidence>
<feature type="region of interest" description="Disordered" evidence="1">
    <location>
        <begin position="1"/>
        <end position="23"/>
    </location>
</feature>
<gene>
    <name evidence="2" type="ORF">PIIN_10661</name>
</gene>
<protein>
    <submittedName>
        <fullName evidence="2">Uncharacterized protein</fullName>
    </submittedName>
</protein>
<reference evidence="2 3" key="1">
    <citation type="journal article" date="2011" name="PLoS Pathog.">
        <title>Endophytic Life Strategies Decoded by Genome and Transcriptome Analyses of the Mutualistic Root Symbiont Piriformospora indica.</title>
        <authorList>
            <person name="Zuccaro A."/>
            <person name="Lahrmann U."/>
            <person name="Guldener U."/>
            <person name="Langen G."/>
            <person name="Pfiffi S."/>
            <person name="Biedenkopf D."/>
            <person name="Wong P."/>
            <person name="Samans B."/>
            <person name="Grimm C."/>
            <person name="Basiewicz M."/>
            <person name="Murat C."/>
            <person name="Martin F."/>
            <person name="Kogel K.H."/>
        </authorList>
    </citation>
    <scope>NUCLEOTIDE SEQUENCE [LARGE SCALE GENOMIC DNA]</scope>
    <source>
        <strain evidence="2 3">DSM 11827</strain>
    </source>
</reference>
<proteinExistence type="predicted"/>
<comment type="caution">
    <text evidence="2">The sequence shown here is derived from an EMBL/GenBank/DDBJ whole genome shotgun (WGS) entry which is preliminary data.</text>
</comment>
<keyword evidence="3" id="KW-1185">Reference proteome</keyword>
<evidence type="ECO:0000256" key="1">
    <source>
        <dbReference type="SAM" id="MobiDB-lite"/>
    </source>
</evidence>
<evidence type="ECO:0000313" key="3">
    <source>
        <dbReference type="Proteomes" id="UP000007148"/>
    </source>
</evidence>
<dbReference type="EMBL" id="CAFZ01000906">
    <property type="protein sequence ID" value="CCA76672.1"/>
    <property type="molecule type" value="Genomic_DNA"/>
</dbReference>
<dbReference type="HOGENOM" id="CLU_2387001_0_0_1"/>
<sequence length="94" mass="10197">MASRQSSNIQGDFPGDRLGPSDDCVGCLSPGAEQRSYTELVEPMLCQFFYPVSHTNAQRLYSSSREQSCDGTSGKSGGAGQRPNRDRKESSDES</sequence>
<dbReference type="Proteomes" id="UP000007148">
    <property type="component" value="Unassembled WGS sequence"/>
</dbReference>
<accession>G4TZC9</accession>